<dbReference type="PROSITE" id="PS50928">
    <property type="entry name" value="ABC_TM1"/>
    <property type="match status" value="1"/>
</dbReference>
<dbReference type="InterPro" id="IPR000515">
    <property type="entry name" value="MetI-like"/>
</dbReference>
<proteinExistence type="inferred from homology"/>
<gene>
    <name evidence="11" type="primary">pstA</name>
    <name evidence="11" type="ORF">QTP81_14785</name>
</gene>
<comment type="caution">
    <text evidence="11">The sequence shown here is derived from an EMBL/GenBank/DDBJ whole genome shotgun (WGS) entry which is preliminary data.</text>
</comment>
<dbReference type="InterPro" id="IPR035906">
    <property type="entry name" value="MetI-like_sf"/>
</dbReference>
<evidence type="ECO:0000256" key="3">
    <source>
        <dbReference type="ARBA" id="ARBA00016864"/>
    </source>
</evidence>
<evidence type="ECO:0000256" key="2">
    <source>
        <dbReference type="ARBA" id="ARBA00007069"/>
    </source>
</evidence>
<comment type="similarity">
    <text evidence="2 9">Belongs to the binding-protein-dependent transport system permease family. CysTW subfamily.</text>
</comment>
<comment type="subcellular location">
    <subcellularLocation>
        <location evidence="9">Cell inner membrane</location>
        <topology evidence="9">Multi-pass membrane protein</topology>
    </subcellularLocation>
    <subcellularLocation>
        <location evidence="1">Cell membrane</location>
        <topology evidence="1">Multi-pass membrane protein</topology>
    </subcellularLocation>
</comment>
<dbReference type="PANTHER" id="PTHR43470:SF6">
    <property type="entry name" value="PHOSPHATE TRANSPORT SYSTEM PERMEASE PROTEIN PSTA"/>
    <property type="match status" value="1"/>
</dbReference>
<evidence type="ECO:0000256" key="6">
    <source>
        <dbReference type="ARBA" id="ARBA00022692"/>
    </source>
</evidence>
<feature type="transmembrane region" description="Helical" evidence="9">
    <location>
        <begin position="16"/>
        <end position="42"/>
    </location>
</feature>
<accession>A0ABT7T092</accession>
<feature type="domain" description="ABC transmembrane type-1" evidence="10">
    <location>
        <begin position="289"/>
        <end position="521"/>
    </location>
</feature>
<dbReference type="SUPFAM" id="SSF161098">
    <property type="entry name" value="MetI-like"/>
    <property type="match status" value="1"/>
</dbReference>
<protein>
    <recommendedName>
        <fullName evidence="3 9">Phosphate transport system permease protein PstA</fullName>
    </recommendedName>
</protein>
<keyword evidence="8 9" id="KW-0472">Membrane</keyword>
<dbReference type="Proteomes" id="UP001234343">
    <property type="component" value="Unassembled WGS sequence"/>
</dbReference>
<evidence type="ECO:0000313" key="11">
    <source>
        <dbReference type="EMBL" id="MDM7861866.1"/>
    </source>
</evidence>
<keyword evidence="4" id="KW-0813">Transport</keyword>
<keyword evidence="5 9" id="KW-1003">Cell membrane</keyword>
<sequence>MKSAIGKIYTADKRQALAVGLAASMAAVLLLSLISIVIFILIRGSSYFWPASINTIEYSDFHSGKTEQVFGQILMSRVPASTFAEDRVIEQGLEQHWLMSRVENGELIQSNEIILPTQIVSSRNELDIAELRLTDGTRAFIAPAGIRTEDREYVDLVEFSDVHKNVKILQRQLKVIRDEHLSPIHRQIAQYDRDGVALDAPARVKLLNEFEHFQRAIGNLEQALNGYQLVVRDAMGKQALVPMGNIVSVNFPNRLGFWGKMGFAAQRIWGFLTEEPKLANTAGGVFPALFGTVLMILLMTVIVTPFGVLAAIYLSEYAPNNSLTAAVRIAVSNMAGVPSIVYGVFGLGFFVYGIGGTIDSLFYSDRLPSPTFGTPGLFWASLTMALLTLPVVIVATEEGLKRVPQGLRDSSYALGATKIETIWYTVLPVASPAIMTGVILACARAAGEVAPLMLVGAVKFAPTLPVDGDFPFLHVERQFMHLGVFIYDGTFHSQVNSQGSSMMFAACLLLLVCVFGLNFVAIKLRSRLRKRYARD</sequence>
<dbReference type="EMBL" id="JAUCBP010000012">
    <property type="protein sequence ID" value="MDM7861866.1"/>
    <property type="molecule type" value="Genomic_DNA"/>
</dbReference>
<name>A0ABT7T092_9ALTE</name>
<feature type="transmembrane region" description="Helical" evidence="9">
    <location>
        <begin position="335"/>
        <end position="358"/>
    </location>
</feature>
<dbReference type="RefSeq" id="WP_289366545.1">
    <property type="nucleotide sequence ID" value="NZ_JAUCBP010000012.1"/>
</dbReference>
<feature type="transmembrane region" description="Helical" evidence="9">
    <location>
        <begin position="421"/>
        <end position="446"/>
    </location>
</feature>
<dbReference type="CDD" id="cd06261">
    <property type="entry name" value="TM_PBP2"/>
    <property type="match status" value="1"/>
</dbReference>
<evidence type="ECO:0000313" key="12">
    <source>
        <dbReference type="Proteomes" id="UP001234343"/>
    </source>
</evidence>
<keyword evidence="6 9" id="KW-0812">Transmembrane</keyword>
<keyword evidence="7 9" id="KW-1133">Transmembrane helix</keyword>
<evidence type="ECO:0000256" key="5">
    <source>
        <dbReference type="ARBA" id="ARBA00022475"/>
    </source>
</evidence>
<keyword evidence="12" id="KW-1185">Reference proteome</keyword>
<dbReference type="NCBIfam" id="TIGR00974">
    <property type="entry name" value="3a0107s02c"/>
    <property type="match status" value="1"/>
</dbReference>
<evidence type="ECO:0000256" key="9">
    <source>
        <dbReference type="RuleBase" id="RU363043"/>
    </source>
</evidence>
<evidence type="ECO:0000256" key="7">
    <source>
        <dbReference type="ARBA" id="ARBA00022989"/>
    </source>
</evidence>
<evidence type="ECO:0000256" key="8">
    <source>
        <dbReference type="ARBA" id="ARBA00023136"/>
    </source>
</evidence>
<evidence type="ECO:0000256" key="1">
    <source>
        <dbReference type="ARBA" id="ARBA00004651"/>
    </source>
</evidence>
<organism evidence="11 12">
    <name type="scientific">Alteromonas arenosi</name>
    <dbReference type="NCBI Taxonomy" id="3055817"/>
    <lineage>
        <taxon>Bacteria</taxon>
        <taxon>Pseudomonadati</taxon>
        <taxon>Pseudomonadota</taxon>
        <taxon>Gammaproteobacteria</taxon>
        <taxon>Alteromonadales</taxon>
        <taxon>Alteromonadaceae</taxon>
        <taxon>Alteromonas/Salinimonas group</taxon>
        <taxon>Alteromonas</taxon>
    </lineage>
</organism>
<dbReference type="Pfam" id="PF00528">
    <property type="entry name" value="BPD_transp_1"/>
    <property type="match status" value="1"/>
</dbReference>
<reference evidence="11 12" key="1">
    <citation type="submission" date="2023-06" db="EMBL/GenBank/DDBJ databases">
        <title>Alteromonas sp. ASW11-36 isolated from intertidal sand.</title>
        <authorList>
            <person name="Li Y."/>
        </authorList>
    </citation>
    <scope>NUCLEOTIDE SEQUENCE [LARGE SCALE GENOMIC DNA]</scope>
    <source>
        <strain evidence="11 12">ASW11-36</strain>
    </source>
</reference>
<evidence type="ECO:0000256" key="4">
    <source>
        <dbReference type="ARBA" id="ARBA00022448"/>
    </source>
</evidence>
<feature type="transmembrane region" description="Helical" evidence="9">
    <location>
        <begin position="288"/>
        <end position="314"/>
    </location>
</feature>
<dbReference type="InterPro" id="IPR005672">
    <property type="entry name" value="Phosphate_PstA"/>
</dbReference>
<evidence type="ECO:0000259" key="10">
    <source>
        <dbReference type="PROSITE" id="PS50928"/>
    </source>
</evidence>
<dbReference type="Gene3D" id="1.10.3720.10">
    <property type="entry name" value="MetI-like"/>
    <property type="match status" value="1"/>
</dbReference>
<feature type="transmembrane region" description="Helical" evidence="9">
    <location>
        <begin position="378"/>
        <end position="400"/>
    </location>
</feature>
<feature type="transmembrane region" description="Helical" evidence="9">
    <location>
        <begin position="502"/>
        <end position="522"/>
    </location>
</feature>
<dbReference type="PANTHER" id="PTHR43470">
    <property type="entry name" value="PHOSPHATE TRANSPORT SYSTEM PERMEASE PROTEIN PSTA-RELATED"/>
    <property type="match status" value="1"/>
</dbReference>